<sequence length="45" mass="4986">KAIGFSLTLMSVSKVDNDTNEWSVLTELKQFMSSDYLLAGLGYDP</sequence>
<gene>
    <name evidence="1" type="ORF">PSYPI_46806</name>
</gene>
<proteinExistence type="predicted"/>
<keyword evidence="2" id="KW-1185">Reference proteome</keyword>
<evidence type="ECO:0000313" key="1">
    <source>
        <dbReference type="EMBL" id="EGH49494.1"/>
    </source>
</evidence>
<accession>F3GQZ1</accession>
<protein>
    <submittedName>
        <fullName evidence="1">Uncharacterized protein</fullName>
    </submittedName>
</protein>
<evidence type="ECO:0000313" key="2">
    <source>
        <dbReference type="Proteomes" id="UP000004986"/>
    </source>
</evidence>
<dbReference type="Proteomes" id="UP000004986">
    <property type="component" value="Unassembled WGS sequence"/>
</dbReference>
<organism evidence="1 2">
    <name type="scientific">Pseudomonas syringae pv. pisi str. 1704B</name>
    <dbReference type="NCBI Taxonomy" id="629263"/>
    <lineage>
        <taxon>Bacteria</taxon>
        <taxon>Pseudomonadati</taxon>
        <taxon>Pseudomonadota</taxon>
        <taxon>Gammaproteobacteria</taxon>
        <taxon>Pseudomonadales</taxon>
        <taxon>Pseudomonadaceae</taxon>
        <taxon>Pseudomonas</taxon>
        <taxon>Pseudomonas syringae</taxon>
    </lineage>
</organism>
<feature type="non-terminal residue" evidence="1">
    <location>
        <position position="1"/>
    </location>
</feature>
<comment type="caution">
    <text evidence="1">The sequence shown here is derived from an EMBL/GenBank/DDBJ whole genome shotgun (WGS) entry which is preliminary data.</text>
</comment>
<reference evidence="1 2" key="1">
    <citation type="journal article" date="2011" name="PLoS Pathog.">
        <title>Dynamic evolution of pathogenicity revealed by sequencing and comparative genomics of 19 Pseudomonas syringae isolates.</title>
        <authorList>
            <person name="Baltrus D.A."/>
            <person name="Nishimura M.T."/>
            <person name="Romanchuk A."/>
            <person name="Chang J.H."/>
            <person name="Mukhtar M.S."/>
            <person name="Cherkis K."/>
            <person name="Roach J."/>
            <person name="Grant S.R."/>
            <person name="Jones C.D."/>
            <person name="Dangl J.L."/>
        </authorList>
    </citation>
    <scope>NUCLEOTIDE SEQUENCE [LARGE SCALE GENOMIC DNA]</scope>
    <source>
        <strain evidence="1 2">1704B</strain>
    </source>
</reference>
<dbReference type="EMBL" id="AEAI01004339">
    <property type="protein sequence ID" value="EGH49494.1"/>
    <property type="molecule type" value="Genomic_DNA"/>
</dbReference>
<name>F3GQZ1_PSESJ</name>
<dbReference type="AlphaFoldDB" id="F3GQZ1"/>
<feature type="non-terminal residue" evidence="1">
    <location>
        <position position="45"/>
    </location>
</feature>